<name>A0AAD9A9B3_9PEZI</name>
<comment type="caution">
    <text evidence="2">The sequence shown here is derived from an EMBL/GenBank/DDBJ whole genome shotgun (WGS) entry which is preliminary data.</text>
</comment>
<dbReference type="AlphaFoldDB" id="A0AAD9A9B3"/>
<evidence type="ECO:0000313" key="2">
    <source>
        <dbReference type="EMBL" id="KAK1842482.1"/>
    </source>
</evidence>
<dbReference type="EMBL" id="JAQOWY010000411">
    <property type="protein sequence ID" value="KAK1842482.1"/>
    <property type="molecule type" value="Genomic_DNA"/>
</dbReference>
<proteinExistence type="predicted"/>
<keyword evidence="3" id="KW-1185">Reference proteome</keyword>
<evidence type="ECO:0000313" key="3">
    <source>
        <dbReference type="Proteomes" id="UP001243330"/>
    </source>
</evidence>
<sequence>MVELECMQGLLRSSQQRRQPRKGCSAGHNVKATSFEERTLFSGDKQGTAVKLPAEARRRLATAAWGSQCAGDDKRSTDKLDDREAVLWPARPVGA</sequence>
<accession>A0AAD9A9B3</accession>
<evidence type="ECO:0000256" key="1">
    <source>
        <dbReference type="SAM" id="MobiDB-lite"/>
    </source>
</evidence>
<organism evidence="2 3">
    <name type="scientific">Colletotrichum chrysophilum</name>
    <dbReference type="NCBI Taxonomy" id="1836956"/>
    <lineage>
        <taxon>Eukaryota</taxon>
        <taxon>Fungi</taxon>
        <taxon>Dikarya</taxon>
        <taxon>Ascomycota</taxon>
        <taxon>Pezizomycotina</taxon>
        <taxon>Sordariomycetes</taxon>
        <taxon>Hypocreomycetidae</taxon>
        <taxon>Glomerellales</taxon>
        <taxon>Glomerellaceae</taxon>
        <taxon>Colletotrichum</taxon>
        <taxon>Colletotrichum gloeosporioides species complex</taxon>
    </lineage>
</organism>
<feature type="region of interest" description="Disordered" evidence="1">
    <location>
        <begin position="1"/>
        <end position="27"/>
    </location>
</feature>
<reference evidence="2" key="1">
    <citation type="submission" date="2023-01" db="EMBL/GenBank/DDBJ databases">
        <title>Colletotrichum chrysophilum M932 genome sequence.</title>
        <authorList>
            <person name="Baroncelli R."/>
        </authorList>
    </citation>
    <scope>NUCLEOTIDE SEQUENCE</scope>
    <source>
        <strain evidence="2">M932</strain>
    </source>
</reference>
<protein>
    <submittedName>
        <fullName evidence="2">Uncharacterized protein</fullName>
    </submittedName>
</protein>
<gene>
    <name evidence="2" type="ORF">CCHR01_14903</name>
</gene>
<dbReference type="Proteomes" id="UP001243330">
    <property type="component" value="Unassembled WGS sequence"/>
</dbReference>